<evidence type="ECO:0008006" key="4">
    <source>
        <dbReference type="Google" id="ProtNLM"/>
    </source>
</evidence>
<feature type="transmembrane region" description="Helical" evidence="1">
    <location>
        <begin position="38"/>
        <end position="60"/>
    </location>
</feature>
<dbReference type="Pfam" id="PF03729">
    <property type="entry name" value="DUF308"/>
    <property type="match status" value="1"/>
</dbReference>
<comment type="caution">
    <text evidence="2">The sequence shown here is derived from an EMBL/GenBank/DDBJ whole genome shotgun (WGS) entry which is preliminary data.</text>
</comment>
<dbReference type="InterPro" id="IPR005325">
    <property type="entry name" value="DUF308_memb"/>
</dbReference>
<sequence length="184" mass="19777">MQAGTVDEVRRSWWVSVLFGLIGIAFGLLTMAKPFQALVAMAWAFGIFALADGIASGLALFDKRVAIPKPWLLLYSVASIAFGVIAIGNPKATAGILFFMLSFWLIVAGMFRIVFAIRVRKEIVGEWLIALSGVLAIVLGVAFLRNPAIGLFATAIWIGAGALVYGLLQVFAGLRFRKHAPLPA</sequence>
<accession>A0ABQ6Z6M6</accession>
<evidence type="ECO:0000313" key="3">
    <source>
        <dbReference type="Proteomes" id="UP000788419"/>
    </source>
</evidence>
<feature type="transmembrane region" description="Helical" evidence="1">
    <location>
        <begin position="12"/>
        <end position="32"/>
    </location>
</feature>
<feature type="transmembrane region" description="Helical" evidence="1">
    <location>
        <begin position="127"/>
        <end position="144"/>
    </location>
</feature>
<dbReference type="RefSeq" id="WP_162410311.1">
    <property type="nucleotide sequence ID" value="NZ_PDWN01000008.1"/>
</dbReference>
<keyword evidence="1" id="KW-1133">Transmembrane helix</keyword>
<feature type="transmembrane region" description="Helical" evidence="1">
    <location>
        <begin position="72"/>
        <end position="88"/>
    </location>
</feature>
<evidence type="ECO:0000313" key="2">
    <source>
        <dbReference type="EMBL" id="KAF1694367.1"/>
    </source>
</evidence>
<dbReference type="PANTHER" id="PTHR34989">
    <property type="entry name" value="PROTEIN HDED"/>
    <property type="match status" value="1"/>
</dbReference>
<feature type="transmembrane region" description="Helical" evidence="1">
    <location>
        <begin position="150"/>
        <end position="168"/>
    </location>
</feature>
<organism evidence="2 3">
    <name type="scientific">Pseudoxanthomonas daejeonensis</name>
    <dbReference type="NCBI Taxonomy" id="266062"/>
    <lineage>
        <taxon>Bacteria</taxon>
        <taxon>Pseudomonadati</taxon>
        <taxon>Pseudomonadota</taxon>
        <taxon>Gammaproteobacteria</taxon>
        <taxon>Lysobacterales</taxon>
        <taxon>Lysobacteraceae</taxon>
        <taxon>Pseudoxanthomonas</taxon>
    </lineage>
</organism>
<dbReference type="PANTHER" id="PTHR34989:SF1">
    <property type="entry name" value="PROTEIN HDED"/>
    <property type="match status" value="1"/>
</dbReference>
<protein>
    <recommendedName>
        <fullName evidence="4">HdeD family acid-resistance protein</fullName>
    </recommendedName>
</protein>
<keyword evidence="1" id="KW-0812">Transmembrane</keyword>
<dbReference type="Proteomes" id="UP000788419">
    <property type="component" value="Unassembled WGS sequence"/>
</dbReference>
<proteinExistence type="predicted"/>
<gene>
    <name evidence="2" type="ORF">CSC65_09270</name>
</gene>
<keyword evidence="1" id="KW-0472">Membrane</keyword>
<feature type="transmembrane region" description="Helical" evidence="1">
    <location>
        <begin position="94"/>
        <end position="115"/>
    </location>
</feature>
<dbReference type="InterPro" id="IPR052712">
    <property type="entry name" value="Acid_resist_chaperone_HdeD"/>
</dbReference>
<reference evidence="2 3" key="1">
    <citation type="submission" date="2017-10" db="EMBL/GenBank/DDBJ databases">
        <title>Whole genome sequencing of members of genus Pseudoxanthomonas.</title>
        <authorList>
            <person name="Kumar S."/>
            <person name="Bansal K."/>
            <person name="Kaur A."/>
            <person name="Patil P."/>
            <person name="Sharma S."/>
            <person name="Patil P.B."/>
        </authorList>
    </citation>
    <scope>NUCLEOTIDE SEQUENCE [LARGE SCALE GENOMIC DNA]</scope>
    <source>
        <strain evidence="2 3">DSM 17801</strain>
    </source>
</reference>
<evidence type="ECO:0000256" key="1">
    <source>
        <dbReference type="SAM" id="Phobius"/>
    </source>
</evidence>
<dbReference type="EMBL" id="PDWN01000008">
    <property type="protein sequence ID" value="KAF1694367.1"/>
    <property type="molecule type" value="Genomic_DNA"/>
</dbReference>
<name>A0ABQ6Z6M6_9GAMM</name>
<keyword evidence="3" id="KW-1185">Reference proteome</keyword>